<feature type="region of interest" description="Disordered" evidence="1">
    <location>
        <begin position="92"/>
        <end position="112"/>
    </location>
</feature>
<evidence type="ECO:0000313" key="3">
    <source>
        <dbReference type="EMBL" id="CAB4790944.1"/>
    </source>
</evidence>
<feature type="region of interest" description="Disordered" evidence="1">
    <location>
        <begin position="153"/>
        <end position="187"/>
    </location>
</feature>
<reference evidence="3" key="1">
    <citation type="submission" date="2020-05" db="EMBL/GenBank/DDBJ databases">
        <authorList>
            <person name="Chiriac C."/>
            <person name="Salcher M."/>
            <person name="Ghai R."/>
            <person name="Kavagutti S V."/>
        </authorList>
    </citation>
    <scope>NUCLEOTIDE SEQUENCE</scope>
</reference>
<proteinExistence type="predicted"/>
<protein>
    <submittedName>
        <fullName evidence="3">Unannotated protein</fullName>
    </submittedName>
</protein>
<organism evidence="3">
    <name type="scientific">freshwater metagenome</name>
    <dbReference type="NCBI Taxonomy" id="449393"/>
    <lineage>
        <taxon>unclassified sequences</taxon>
        <taxon>metagenomes</taxon>
        <taxon>ecological metagenomes</taxon>
    </lineage>
</organism>
<accession>A0A6J6X5Y5</accession>
<evidence type="ECO:0000313" key="4">
    <source>
        <dbReference type="EMBL" id="CAB4852232.1"/>
    </source>
</evidence>
<feature type="region of interest" description="Disordered" evidence="1">
    <location>
        <begin position="51"/>
        <end position="72"/>
    </location>
</feature>
<gene>
    <name evidence="2" type="ORF">UFOPK2366_00037</name>
    <name evidence="3" type="ORF">UFOPK2992_00432</name>
    <name evidence="4" type="ORF">UFOPK3267_01962</name>
</gene>
<sequence>MRCIGVEPPCVDHQILPSVRAVDLPAIAVRRGHGRATQRVVVDGLARRRRQPWRSPSIHPAVNHPGIRGGPRVLRSRRCPSQRRRLLGRVGGHRIQPTGGHERVPTDGHSTAFSDRRADFRERPLPAPMGVAGRAASVSACAVSVVASGPLPASGEVSDAGGPQPASGLLSVPPEPSMPRSIVPSGLASTPAAESAKVAGSVSCNWVSASRNSWVLLNT</sequence>
<dbReference type="EMBL" id="CAEZXM010000003">
    <property type="protein sequence ID" value="CAB4678456.1"/>
    <property type="molecule type" value="Genomic_DNA"/>
</dbReference>
<name>A0A6J6X5Y5_9ZZZZ</name>
<dbReference type="AlphaFoldDB" id="A0A6J6X5Y5"/>
<evidence type="ECO:0000256" key="1">
    <source>
        <dbReference type="SAM" id="MobiDB-lite"/>
    </source>
</evidence>
<dbReference type="EMBL" id="CAFBIY010000118">
    <property type="protein sequence ID" value="CAB4852232.1"/>
    <property type="molecule type" value="Genomic_DNA"/>
</dbReference>
<dbReference type="EMBL" id="CAFAAI010000051">
    <property type="protein sequence ID" value="CAB4790944.1"/>
    <property type="molecule type" value="Genomic_DNA"/>
</dbReference>
<evidence type="ECO:0000313" key="2">
    <source>
        <dbReference type="EMBL" id="CAB4678456.1"/>
    </source>
</evidence>